<keyword evidence="2" id="KW-1185">Reference proteome</keyword>
<evidence type="ECO:0000313" key="1">
    <source>
        <dbReference type="EMBL" id="TMS22142.1"/>
    </source>
</evidence>
<dbReference type="EMBL" id="CM011675">
    <property type="protein sequence ID" value="TMS22142.1"/>
    <property type="molecule type" value="Genomic_DNA"/>
</dbReference>
<name>A0ACD3RS15_LARCR</name>
<reference evidence="1" key="1">
    <citation type="submission" date="2018-11" db="EMBL/GenBank/DDBJ databases">
        <title>The sequence and de novo assembly of Larimichthys crocea genome using PacBio and Hi-C technologies.</title>
        <authorList>
            <person name="Xu P."/>
            <person name="Chen B."/>
            <person name="Zhou Z."/>
            <person name="Ke Q."/>
            <person name="Wu Y."/>
            <person name="Bai H."/>
            <person name="Pu F."/>
        </authorList>
    </citation>
    <scope>NUCLEOTIDE SEQUENCE</scope>
    <source>
        <tissue evidence="1">Muscle</tissue>
    </source>
</reference>
<protein>
    <submittedName>
        <fullName evidence="1">Uncharacterized protein</fullName>
    </submittedName>
</protein>
<comment type="caution">
    <text evidence="1">The sequence shown here is derived from an EMBL/GenBank/DDBJ whole genome shotgun (WGS) entry which is preliminary data.</text>
</comment>
<accession>A0ACD3RS15</accession>
<dbReference type="Proteomes" id="UP000793456">
    <property type="component" value="Chromosome II"/>
</dbReference>
<organism evidence="1 2">
    <name type="scientific">Larimichthys crocea</name>
    <name type="common">Large yellow croaker</name>
    <name type="synonym">Pseudosciaena crocea</name>
    <dbReference type="NCBI Taxonomy" id="215358"/>
    <lineage>
        <taxon>Eukaryota</taxon>
        <taxon>Metazoa</taxon>
        <taxon>Chordata</taxon>
        <taxon>Craniata</taxon>
        <taxon>Vertebrata</taxon>
        <taxon>Euteleostomi</taxon>
        <taxon>Actinopterygii</taxon>
        <taxon>Neopterygii</taxon>
        <taxon>Teleostei</taxon>
        <taxon>Neoteleostei</taxon>
        <taxon>Acanthomorphata</taxon>
        <taxon>Eupercaria</taxon>
        <taxon>Sciaenidae</taxon>
        <taxon>Larimichthys</taxon>
    </lineage>
</organism>
<sequence length="99" mass="11874">MRRNGPRVEQVWKCTKRTNLYFDKQINYPLLRKKFLCRKDPGSMEERKKKSDANVNRKFGIIKWSHGKRWEVNILSWEVGKVVVPTSTGKMFFLKDIEQ</sequence>
<evidence type="ECO:0000313" key="2">
    <source>
        <dbReference type="Proteomes" id="UP000793456"/>
    </source>
</evidence>
<gene>
    <name evidence="1" type="ORF">E3U43_012407</name>
</gene>
<proteinExistence type="predicted"/>